<dbReference type="SUPFAM" id="SSF46689">
    <property type="entry name" value="Homeodomain-like"/>
    <property type="match status" value="1"/>
</dbReference>
<evidence type="ECO:0000256" key="1">
    <source>
        <dbReference type="ARBA" id="ARBA00004123"/>
    </source>
</evidence>
<organism evidence="2">
    <name type="scientific">Diabrotica virgifera virgifera</name>
    <name type="common">western corn rootworm</name>
    <dbReference type="NCBI Taxonomy" id="50390"/>
    <lineage>
        <taxon>Eukaryota</taxon>
        <taxon>Metazoa</taxon>
        <taxon>Ecdysozoa</taxon>
        <taxon>Arthropoda</taxon>
        <taxon>Hexapoda</taxon>
        <taxon>Insecta</taxon>
        <taxon>Pterygota</taxon>
        <taxon>Neoptera</taxon>
        <taxon>Endopterygota</taxon>
        <taxon>Coleoptera</taxon>
        <taxon>Polyphaga</taxon>
        <taxon>Cucujiformia</taxon>
        <taxon>Chrysomeloidea</taxon>
        <taxon>Chrysomelidae</taxon>
        <taxon>Galerucinae</taxon>
        <taxon>Diabroticina</taxon>
        <taxon>Diabroticites</taxon>
        <taxon>Diabrotica</taxon>
    </lineage>
</organism>
<dbReference type="InterPro" id="IPR009057">
    <property type="entry name" value="Homeodomain-like_sf"/>
</dbReference>
<gene>
    <name evidence="2" type="primary">LOC114325318</name>
</gene>
<accession>A0A6P7F6U6</accession>
<protein>
    <submittedName>
        <fullName evidence="2">Uncharacterized protein LOC114325318</fullName>
    </submittedName>
</protein>
<proteinExistence type="predicted"/>
<name>A0A6P7F6U6_DIAVI</name>
<sequence>MHMKMPKNYSKDDLVNAINEVRDGAKIRETERKYKIPHATFMDKLKEKTSLDARKGPPTTILTSDEENLLVCWLKGMPKKGISVEPRQLIDAVQEVIKKDRRPSPFTRGRPGRKWLDIFLSDIQVFHCVNSKLLV</sequence>
<dbReference type="RefSeq" id="XP_028129160.1">
    <property type="nucleotide sequence ID" value="XM_028273359.1"/>
</dbReference>
<dbReference type="Gene3D" id="1.10.10.60">
    <property type="entry name" value="Homeodomain-like"/>
    <property type="match status" value="1"/>
</dbReference>
<dbReference type="AlphaFoldDB" id="A0A6P7F6U6"/>
<dbReference type="InParanoid" id="A0A6P7F6U6"/>
<comment type="subcellular location">
    <subcellularLocation>
        <location evidence="1">Nucleus</location>
    </subcellularLocation>
</comment>
<evidence type="ECO:0000313" key="2">
    <source>
        <dbReference type="RefSeq" id="XP_028129160.1"/>
    </source>
</evidence>
<reference evidence="2" key="1">
    <citation type="submission" date="2025-08" db="UniProtKB">
        <authorList>
            <consortium name="RefSeq"/>
        </authorList>
    </citation>
    <scope>IDENTIFICATION</scope>
    <source>
        <tissue evidence="2">Whole insect</tissue>
    </source>
</reference>
<dbReference type="GO" id="GO:0005634">
    <property type="term" value="C:nucleus"/>
    <property type="evidence" value="ECO:0007669"/>
    <property type="project" value="UniProtKB-SubCell"/>
</dbReference>